<name>A0ABW3HDY2_9SPHN</name>
<sequence length="82" mass="8905">MIEWEDSAQPIPSWSYLASFDAPGTIRCVSVGWMIRDDDQMKALAPNMGAIDDENSVQVSGVIQIPTRCVVHITPIAEATAS</sequence>
<dbReference type="EMBL" id="JBHTJG010000016">
    <property type="protein sequence ID" value="MFD0948645.1"/>
    <property type="molecule type" value="Genomic_DNA"/>
</dbReference>
<proteinExistence type="predicted"/>
<dbReference type="Proteomes" id="UP001596977">
    <property type="component" value="Unassembled WGS sequence"/>
</dbReference>
<dbReference type="RefSeq" id="WP_264946666.1">
    <property type="nucleotide sequence ID" value="NZ_JAPDRA010000019.1"/>
</dbReference>
<evidence type="ECO:0000313" key="1">
    <source>
        <dbReference type="EMBL" id="MFD0948645.1"/>
    </source>
</evidence>
<protein>
    <submittedName>
        <fullName evidence="1">Uncharacterized protein</fullName>
    </submittedName>
</protein>
<comment type="caution">
    <text evidence="1">The sequence shown here is derived from an EMBL/GenBank/DDBJ whole genome shotgun (WGS) entry which is preliminary data.</text>
</comment>
<accession>A0ABW3HDY2</accession>
<evidence type="ECO:0000313" key="2">
    <source>
        <dbReference type="Proteomes" id="UP001596977"/>
    </source>
</evidence>
<gene>
    <name evidence="1" type="ORF">ACFQ1E_20060</name>
</gene>
<organism evidence="1 2">
    <name type="scientific">Sphingomonas canadensis</name>
    <dbReference type="NCBI Taxonomy" id="1219257"/>
    <lineage>
        <taxon>Bacteria</taxon>
        <taxon>Pseudomonadati</taxon>
        <taxon>Pseudomonadota</taxon>
        <taxon>Alphaproteobacteria</taxon>
        <taxon>Sphingomonadales</taxon>
        <taxon>Sphingomonadaceae</taxon>
        <taxon>Sphingomonas</taxon>
    </lineage>
</organism>
<keyword evidence="2" id="KW-1185">Reference proteome</keyword>
<reference evidence="2" key="1">
    <citation type="journal article" date="2019" name="Int. J. Syst. Evol. Microbiol.">
        <title>The Global Catalogue of Microorganisms (GCM) 10K type strain sequencing project: providing services to taxonomists for standard genome sequencing and annotation.</title>
        <authorList>
            <consortium name="The Broad Institute Genomics Platform"/>
            <consortium name="The Broad Institute Genome Sequencing Center for Infectious Disease"/>
            <person name="Wu L."/>
            <person name="Ma J."/>
        </authorList>
    </citation>
    <scope>NUCLEOTIDE SEQUENCE [LARGE SCALE GENOMIC DNA]</scope>
    <source>
        <strain evidence="2">CCUG 62982</strain>
    </source>
</reference>